<dbReference type="EMBL" id="APRZ01000014">
    <property type="protein sequence ID" value="ENX34900.1"/>
    <property type="molecule type" value="Genomic_DNA"/>
</dbReference>
<name>N9R8D9_9GAMM</name>
<proteinExistence type="predicted"/>
<dbReference type="AlphaFoldDB" id="N9R8D9"/>
<feature type="region of interest" description="Disordered" evidence="1">
    <location>
        <begin position="149"/>
        <end position="173"/>
    </location>
</feature>
<gene>
    <name evidence="2" type="ORF">F889_01540</name>
</gene>
<accession>N9R8D9</accession>
<dbReference type="HOGENOM" id="CLU_1575086_0_0_6"/>
<organism evidence="2 3">
    <name type="scientific">Acinetobacter colistiniresistens</name>
    <dbReference type="NCBI Taxonomy" id="280145"/>
    <lineage>
        <taxon>Bacteria</taxon>
        <taxon>Pseudomonadati</taxon>
        <taxon>Pseudomonadota</taxon>
        <taxon>Gammaproteobacteria</taxon>
        <taxon>Moraxellales</taxon>
        <taxon>Moraxellaceae</taxon>
        <taxon>Acinetobacter</taxon>
    </lineage>
</organism>
<reference evidence="2 3" key="1">
    <citation type="submission" date="2013-02" db="EMBL/GenBank/DDBJ databases">
        <title>The Genome Sequence of Acinetobacter sp. NIPH 1859.</title>
        <authorList>
            <consortium name="The Broad Institute Genome Sequencing Platform"/>
            <consortium name="The Broad Institute Genome Sequencing Center for Infectious Disease"/>
            <person name="Cerqueira G."/>
            <person name="Feldgarden M."/>
            <person name="Courvalin P."/>
            <person name="Perichon B."/>
            <person name="Grillot-Courvalin C."/>
            <person name="Clermont D."/>
            <person name="Rocha E."/>
            <person name="Yoon E.-J."/>
            <person name="Nemec A."/>
            <person name="Walker B."/>
            <person name="Young S.K."/>
            <person name="Zeng Q."/>
            <person name="Gargeya S."/>
            <person name="Fitzgerald M."/>
            <person name="Haas B."/>
            <person name="Abouelleil A."/>
            <person name="Alvarado L."/>
            <person name="Arachchi H.M."/>
            <person name="Berlin A.M."/>
            <person name="Chapman S.B."/>
            <person name="Dewar J."/>
            <person name="Goldberg J."/>
            <person name="Griggs A."/>
            <person name="Gujja S."/>
            <person name="Hansen M."/>
            <person name="Howarth C."/>
            <person name="Imamovic A."/>
            <person name="Larimer J."/>
            <person name="McCowan C."/>
            <person name="Murphy C."/>
            <person name="Neiman D."/>
            <person name="Pearson M."/>
            <person name="Priest M."/>
            <person name="Roberts A."/>
            <person name="Saif S."/>
            <person name="Shea T."/>
            <person name="Sisk P."/>
            <person name="Sykes S."/>
            <person name="Wortman J."/>
            <person name="Nusbaum C."/>
            <person name="Birren B."/>
        </authorList>
    </citation>
    <scope>NUCLEOTIDE SEQUENCE [LARGE SCALE GENOMIC DNA]</scope>
    <source>
        <strain evidence="2 3">NIPH 1859</strain>
    </source>
</reference>
<evidence type="ECO:0000313" key="2">
    <source>
        <dbReference type="EMBL" id="ENX34900.1"/>
    </source>
</evidence>
<comment type="caution">
    <text evidence="2">The sequence shown here is derived from an EMBL/GenBank/DDBJ whole genome shotgun (WGS) entry which is preliminary data.</text>
</comment>
<dbReference type="RefSeq" id="WP_005272283.1">
    <property type="nucleotide sequence ID" value="NZ_KB850194.1"/>
</dbReference>
<dbReference type="OrthoDB" id="6709052at2"/>
<protein>
    <submittedName>
        <fullName evidence="2">Uncharacterized protein</fullName>
    </submittedName>
</protein>
<feature type="compositionally biased region" description="Polar residues" evidence="1">
    <location>
        <begin position="149"/>
        <end position="159"/>
    </location>
</feature>
<keyword evidence="3" id="KW-1185">Reference proteome</keyword>
<evidence type="ECO:0000313" key="3">
    <source>
        <dbReference type="Proteomes" id="UP000013009"/>
    </source>
</evidence>
<sequence length="173" mass="19279">MTLIVNVQENKNVSEWCKFKDENGAVLAEFKIRGISYKPYRVAIERASNQVASKGYDVSAATILDKLYPELLLECAACHLLEDWKGVVLCEKNNNGELIKTTPGYTPENATKLFNLGDIGPIIWAFVKSESERIQSEADEYKDEVVGKLSTSTNGSSSAQKKKRTNTVKNNQQ</sequence>
<evidence type="ECO:0000256" key="1">
    <source>
        <dbReference type="SAM" id="MobiDB-lite"/>
    </source>
</evidence>
<dbReference type="Proteomes" id="UP000013009">
    <property type="component" value="Unassembled WGS sequence"/>
</dbReference>
<dbReference type="PATRIC" id="fig|1217695.3.peg.1497"/>